<dbReference type="EMBL" id="JBEVYD010000005">
    <property type="protein sequence ID" value="KAL3232159.1"/>
    <property type="molecule type" value="Genomic_DNA"/>
</dbReference>
<dbReference type="PANTHER" id="PTHR37285">
    <property type="entry name" value="SPORE WALL MATURATION PROTEIN DIT1"/>
    <property type="match status" value="1"/>
</dbReference>
<keyword evidence="2" id="KW-1185">Reference proteome</keyword>
<dbReference type="Pfam" id="PF05141">
    <property type="entry name" value="DIT1_PvcA"/>
    <property type="match status" value="1"/>
</dbReference>
<evidence type="ECO:0000313" key="2">
    <source>
        <dbReference type="Proteomes" id="UP001623330"/>
    </source>
</evidence>
<dbReference type="InterPro" id="IPR007817">
    <property type="entry name" value="Isocyanide_synthase_DIT1"/>
</dbReference>
<dbReference type="PANTHER" id="PTHR37285:SF5">
    <property type="entry name" value="SPORE WALL MATURATION PROTEIN DIT1"/>
    <property type="match status" value="1"/>
</dbReference>
<sequence>MTIQKNESNVAFEDASIGQTLNRSTFGKIVAIYSRSLTSGTLYSIDHKRQSDIENYWEEFFELFVNLRGIPSTVTTKVTEYYIHAELGARYIDALTTPIKISEYHKEGEFQMRGCISTIEDESYFNDWFIFHLLDQCRIQFNCALKIEPKVPYHEIFARYFEDELKNTVAHDEWDTVGRRYFVERVKYFTDRYKRIECILPAFPCKSSNMNKVNNTAPDKGEELALRRLVKATEDVTTFYPPGLKIWIVSDGHVFSDCIGVDDAVVSNYTSQLHELYKNIVNPEKDSIGFCGLKELLFKGNASNAFRTEWVSDVNIDHYTGTQICPHSDLCRQILMLGCDTDAGLLKEQISIPGHPRLYLYRGFSKFMMEDLALLPYFQDMSRKGFKKIISKIAFNMIKRNDAYSNLVELIFPHHLRISIHAHTNSGPKFGIKVISTNQCKTTRTLSMDEEPIYEDLLHIPTPWHNCVVKIEGNNCKKDKFYLVKSKTVRDAIESGEYVGYWKEGSIKLGEGGHFVVKKVYY</sequence>
<accession>A0ABR4NTW6</accession>
<evidence type="ECO:0000313" key="1">
    <source>
        <dbReference type="EMBL" id="KAL3232159.1"/>
    </source>
</evidence>
<name>A0ABR4NTW6_9SACH</name>
<gene>
    <name evidence="1" type="ORF">RNJ44_04075</name>
</gene>
<protein>
    <submittedName>
        <fullName evidence="1">Spore wall maturation protein DIT1</fullName>
    </submittedName>
</protein>
<proteinExistence type="predicted"/>
<organism evidence="1 2">
    <name type="scientific">Nakaseomyces bracarensis</name>
    <dbReference type="NCBI Taxonomy" id="273131"/>
    <lineage>
        <taxon>Eukaryota</taxon>
        <taxon>Fungi</taxon>
        <taxon>Dikarya</taxon>
        <taxon>Ascomycota</taxon>
        <taxon>Saccharomycotina</taxon>
        <taxon>Saccharomycetes</taxon>
        <taxon>Saccharomycetales</taxon>
        <taxon>Saccharomycetaceae</taxon>
        <taxon>Nakaseomyces</taxon>
    </lineage>
</organism>
<comment type="caution">
    <text evidence="1">The sequence shown here is derived from an EMBL/GenBank/DDBJ whole genome shotgun (WGS) entry which is preliminary data.</text>
</comment>
<dbReference type="Proteomes" id="UP001623330">
    <property type="component" value="Unassembled WGS sequence"/>
</dbReference>
<reference evidence="1 2" key="1">
    <citation type="submission" date="2024-05" db="EMBL/GenBank/DDBJ databases">
        <title>Long read based assembly of the Candida bracarensis genome reveals expanded adhesin content.</title>
        <authorList>
            <person name="Marcet-Houben M."/>
            <person name="Ksiezopolska E."/>
            <person name="Gabaldon T."/>
        </authorList>
    </citation>
    <scope>NUCLEOTIDE SEQUENCE [LARGE SCALE GENOMIC DNA]</scope>
    <source>
        <strain evidence="1 2">CBM6</strain>
    </source>
</reference>